<proteinExistence type="inferred from homology"/>
<dbReference type="PIRSF" id="PIRSF017082">
    <property type="entry name" value="YflP"/>
    <property type="match status" value="1"/>
</dbReference>
<dbReference type="Proteomes" id="UP001139447">
    <property type="component" value="Unassembled WGS sequence"/>
</dbReference>
<gene>
    <name evidence="3" type="ORF">MMF98_05210</name>
</gene>
<feature type="chain" id="PRO_5040929260" evidence="2">
    <location>
        <begin position="23"/>
        <end position="322"/>
    </location>
</feature>
<accession>A0A9X2AQ00</accession>
<name>A0A9X2AQ00_9BURK</name>
<comment type="similarity">
    <text evidence="1">Belongs to the UPF0065 (bug) family.</text>
</comment>
<dbReference type="Pfam" id="PF03401">
    <property type="entry name" value="TctC"/>
    <property type="match status" value="1"/>
</dbReference>
<dbReference type="SUPFAM" id="SSF53850">
    <property type="entry name" value="Periplasmic binding protein-like II"/>
    <property type="match status" value="1"/>
</dbReference>
<sequence>MSAMLRRTALAALLAAPLAVRAAPWPARALRILVVYPSGGLSDGIARALADDMAAALGVPVVVENRAGAGGAAGMEALAREAPDGYTLAFSAISPLTLRPHLASARYQPLKDIAPVASIMYTPVLLVGTPAFKGNSFQDLLQEARANPGGLRWASSGQATAGHLVMEQVRIQSGTRITHIPYKGGGQQLNDALSGQFELLSTNMGTAQLGYIRAGRLKPLAVGAPTRLDALPQVPTFTELGFPLANQVSLFGVFAPGATPAEVLDRLNALFNRILAQPAFRQRLLAADNVPAGGTRAAFADEIATQYEINGRIVKAAGIRLE</sequence>
<evidence type="ECO:0000256" key="2">
    <source>
        <dbReference type="SAM" id="SignalP"/>
    </source>
</evidence>
<feature type="signal peptide" evidence="2">
    <location>
        <begin position="1"/>
        <end position="22"/>
    </location>
</feature>
<keyword evidence="2" id="KW-0732">Signal</keyword>
<dbReference type="Gene3D" id="3.40.190.10">
    <property type="entry name" value="Periplasmic binding protein-like II"/>
    <property type="match status" value="1"/>
</dbReference>
<dbReference type="InterPro" id="IPR005064">
    <property type="entry name" value="BUG"/>
</dbReference>
<dbReference type="InterPro" id="IPR042100">
    <property type="entry name" value="Bug_dom1"/>
</dbReference>
<dbReference type="RefSeq" id="WP_243305014.1">
    <property type="nucleotide sequence ID" value="NZ_JALGBI010000001.1"/>
</dbReference>
<keyword evidence="4" id="KW-1185">Reference proteome</keyword>
<dbReference type="AlphaFoldDB" id="A0A9X2AQ00"/>
<dbReference type="PROSITE" id="PS51318">
    <property type="entry name" value="TAT"/>
    <property type="match status" value="1"/>
</dbReference>
<comment type="caution">
    <text evidence="3">The sequence shown here is derived from an EMBL/GenBank/DDBJ whole genome shotgun (WGS) entry which is preliminary data.</text>
</comment>
<dbReference type="Gene3D" id="3.40.190.150">
    <property type="entry name" value="Bordetella uptake gene, domain 1"/>
    <property type="match status" value="1"/>
</dbReference>
<dbReference type="InterPro" id="IPR006311">
    <property type="entry name" value="TAT_signal"/>
</dbReference>
<protein>
    <submittedName>
        <fullName evidence="3">Tripartite tricarboxylate transporter substrate binding protein</fullName>
    </submittedName>
</protein>
<evidence type="ECO:0000313" key="3">
    <source>
        <dbReference type="EMBL" id="MCJ0762606.1"/>
    </source>
</evidence>
<dbReference type="EMBL" id="JALGBI010000001">
    <property type="protein sequence ID" value="MCJ0762606.1"/>
    <property type="molecule type" value="Genomic_DNA"/>
</dbReference>
<evidence type="ECO:0000313" key="4">
    <source>
        <dbReference type="Proteomes" id="UP001139447"/>
    </source>
</evidence>
<reference evidence="3" key="1">
    <citation type="submission" date="2022-03" db="EMBL/GenBank/DDBJ databases">
        <authorList>
            <person name="Woo C.Y."/>
        </authorList>
    </citation>
    <scope>NUCLEOTIDE SEQUENCE</scope>
    <source>
        <strain evidence="3">CYS-02</strain>
    </source>
</reference>
<organism evidence="3 4">
    <name type="scientific">Variovorax terrae</name>
    <dbReference type="NCBI Taxonomy" id="2923278"/>
    <lineage>
        <taxon>Bacteria</taxon>
        <taxon>Pseudomonadati</taxon>
        <taxon>Pseudomonadota</taxon>
        <taxon>Betaproteobacteria</taxon>
        <taxon>Burkholderiales</taxon>
        <taxon>Comamonadaceae</taxon>
        <taxon>Variovorax</taxon>
    </lineage>
</organism>
<dbReference type="CDD" id="cd07012">
    <property type="entry name" value="PBP2_Bug_TTT"/>
    <property type="match status" value="1"/>
</dbReference>
<evidence type="ECO:0000256" key="1">
    <source>
        <dbReference type="ARBA" id="ARBA00006987"/>
    </source>
</evidence>
<dbReference type="PANTHER" id="PTHR42928:SF5">
    <property type="entry name" value="BLR1237 PROTEIN"/>
    <property type="match status" value="1"/>
</dbReference>
<dbReference type="PANTHER" id="PTHR42928">
    <property type="entry name" value="TRICARBOXYLATE-BINDING PROTEIN"/>
    <property type="match status" value="1"/>
</dbReference>